<name>A0A0G0BYR4_9BACT</name>
<dbReference type="EMBL" id="LBOK01000023">
    <property type="protein sequence ID" value="KKP36232.1"/>
    <property type="molecule type" value="Genomic_DNA"/>
</dbReference>
<dbReference type="Pfam" id="PF13489">
    <property type="entry name" value="Methyltransf_23"/>
    <property type="match status" value="1"/>
</dbReference>
<dbReference type="AlphaFoldDB" id="A0A0G0BYR4"/>
<evidence type="ECO:0000313" key="1">
    <source>
        <dbReference type="EMBL" id="KKP36232.1"/>
    </source>
</evidence>
<comment type="caution">
    <text evidence="1">The sequence shown here is derived from an EMBL/GenBank/DDBJ whole genome shotgun (WGS) entry which is preliminary data.</text>
</comment>
<proteinExistence type="predicted"/>
<accession>A0A0G0BYR4</accession>
<protein>
    <recommendedName>
        <fullName evidence="3">Methyltransferase type 11</fullName>
    </recommendedName>
</protein>
<reference evidence="1 2" key="1">
    <citation type="journal article" date="2015" name="Nature">
        <title>rRNA introns, odd ribosomes, and small enigmatic genomes across a large radiation of phyla.</title>
        <authorList>
            <person name="Brown C.T."/>
            <person name="Hug L.A."/>
            <person name="Thomas B.C."/>
            <person name="Sharon I."/>
            <person name="Castelle C.J."/>
            <person name="Singh A."/>
            <person name="Wilkins M.J."/>
            <person name="Williams K.H."/>
            <person name="Banfield J.F."/>
        </authorList>
    </citation>
    <scope>NUCLEOTIDE SEQUENCE [LARGE SCALE GENOMIC DNA]</scope>
</reference>
<evidence type="ECO:0000313" key="2">
    <source>
        <dbReference type="Proteomes" id="UP000034349"/>
    </source>
</evidence>
<evidence type="ECO:0008006" key="3">
    <source>
        <dbReference type="Google" id="ProtNLM"/>
    </source>
</evidence>
<dbReference type="Gene3D" id="3.40.50.150">
    <property type="entry name" value="Vaccinia Virus protein VP39"/>
    <property type="match status" value="1"/>
</dbReference>
<dbReference type="SUPFAM" id="SSF53335">
    <property type="entry name" value="S-adenosyl-L-methionine-dependent methyltransferases"/>
    <property type="match status" value="1"/>
</dbReference>
<sequence length="234" mass="27232">MITLKLLSIKMSKNYNLEYYPEEKILNPPQHAKDEIDLILGLIKKDKKNKMVDFGSGGGRLTVPLLQNGYVTQAIDIDKRSREQLLKTAIKIGKNKNLQIRKTFPENGKYNYILGTDTLHHIDISRYFKLFYNQLKKGGKIVFSEPNILNISWPIFISLFLDWKIEKGIAQINYFNLFDKLKKAGFKDIKIIGLFLFPPMLFNKVAFLRKINLFLSNLPILKLFAFRYIIVANK</sequence>
<dbReference type="CDD" id="cd02440">
    <property type="entry name" value="AdoMet_MTases"/>
    <property type="match status" value="1"/>
</dbReference>
<dbReference type="Proteomes" id="UP000034349">
    <property type="component" value="Unassembled WGS sequence"/>
</dbReference>
<gene>
    <name evidence="1" type="ORF">UR23_C0023G0006</name>
</gene>
<organism evidence="1 2">
    <name type="scientific">Candidatus Roizmanbacteria bacterium GW2011_GWA2_32_13</name>
    <dbReference type="NCBI Taxonomy" id="1618475"/>
    <lineage>
        <taxon>Bacteria</taxon>
        <taxon>Candidatus Roizmaniibacteriota</taxon>
    </lineage>
</organism>
<dbReference type="InterPro" id="IPR029063">
    <property type="entry name" value="SAM-dependent_MTases_sf"/>
</dbReference>